<evidence type="ECO:0008006" key="3">
    <source>
        <dbReference type="Google" id="ProtNLM"/>
    </source>
</evidence>
<gene>
    <name evidence="1" type="ORF">EDD68_12912</name>
</gene>
<dbReference type="PROSITE" id="PS51257">
    <property type="entry name" value="PROKAR_LIPOPROTEIN"/>
    <property type="match status" value="1"/>
</dbReference>
<comment type="caution">
    <text evidence="1">The sequence shown here is derived from an EMBL/GenBank/DDBJ whole genome shotgun (WGS) entry which is preliminary data.</text>
</comment>
<accession>A0A4R3MRB8</accession>
<proteinExistence type="predicted"/>
<organism evidence="1 2">
    <name type="scientific">Melghiribacillus thermohalophilus</name>
    <dbReference type="NCBI Taxonomy" id="1324956"/>
    <lineage>
        <taxon>Bacteria</taxon>
        <taxon>Bacillati</taxon>
        <taxon>Bacillota</taxon>
        <taxon>Bacilli</taxon>
        <taxon>Bacillales</taxon>
        <taxon>Bacillaceae</taxon>
        <taxon>Melghiribacillus</taxon>
    </lineage>
</organism>
<dbReference type="EMBL" id="SMAN01000029">
    <property type="protein sequence ID" value="TCT17542.1"/>
    <property type="molecule type" value="Genomic_DNA"/>
</dbReference>
<protein>
    <recommendedName>
        <fullName evidence="3">Lipoprotein</fullName>
    </recommendedName>
</protein>
<dbReference type="Proteomes" id="UP000294650">
    <property type="component" value="Unassembled WGS sequence"/>
</dbReference>
<evidence type="ECO:0000313" key="1">
    <source>
        <dbReference type="EMBL" id="TCT17542.1"/>
    </source>
</evidence>
<dbReference type="OrthoDB" id="2452352at2"/>
<keyword evidence="2" id="KW-1185">Reference proteome</keyword>
<dbReference type="RefSeq" id="WP_132372997.1">
    <property type="nucleotide sequence ID" value="NZ_SMAN01000029.1"/>
</dbReference>
<dbReference type="AlphaFoldDB" id="A0A4R3MRB8"/>
<name>A0A4R3MRB8_9BACI</name>
<reference evidence="1 2" key="1">
    <citation type="submission" date="2019-03" db="EMBL/GenBank/DDBJ databases">
        <title>Genomic Encyclopedia of Type Strains, Phase IV (KMG-IV): sequencing the most valuable type-strain genomes for metagenomic binning, comparative biology and taxonomic classification.</title>
        <authorList>
            <person name="Goeker M."/>
        </authorList>
    </citation>
    <scope>NUCLEOTIDE SEQUENCE [LARGE SCALE GENOMIC DNA]</scope>
    <source>
        <strain evidence="1 2">DSM 25894</strain>
    </source>
</reference>
<evidence type="ECO:0000313" key="2">
    <source>
        <dbReference type="Proteomes" id="UP000294650"/>
    </source>
</evidence>
<sequence>MGREIWKGIVFFLAAIWLAGCTNAQENNHRKNSGFPPDIPQGFVVINDTKHNMEAGHFRWEIKKGFDTEIVQTDAASPGQIAERFDEIVVPPETEMGVDIEGEPQWTVYLWSENGREKQIPIHHDVLTAPSQAGHYIYEVFATWPDGEVSYTFVLKVD</sequence>